<dbReference type="InterPro" id="IPR039421">
    <property type="entry name" value="Type_1_exporter"/>
</dbReference>
<dbReference type="InterPro" id="IPR027417">
    <property type="entry name" value="P-loop_NTPase"/>
</dbReference>
<dbReference type="PANTHER" id="PTHR24221:SF654">
    <property type="entry name" value="ATP-BINDING CASSETTE SUB-FAMILY B MEMBER 6"/>
    <property type="match status" value="1"/>
</dbReference>
<feature type="transmembrane region" description="Helical" evidence="7">
    <location>
        <begin position="34"/>
        <end position="56"/>
    </location>
</feature>
<name>A0ABT9MKS4_9ACTN</name>
<accession>A0ABT9MKS4</accession>
<dbReference type="EMBL" id="JAUSRA010000001">
    <property type="protein sequence ID" value="MDP9792013.1"/>
    <property type="molecule type" value="Genomic_DNA"/>
</dbReference>
<dbReference type="PROSITE" id="PS00211">
    <property type="entry name" value="ABC_TRANSPORTER_1"/>
    <property type="match status" value="1"/>
</dbReference>
<dbReference type="Pfam" id="PF00664">
    <property type="entry name" value="ABC_membrane"/>
    <property type="match status" value="1"/>
</dbReference>
<keyword evidence="4" id="KW-0067">ATP-binding</keyword>
<evidence type="ECO:0000259" key="9">
    <source>
        <dbReference type="PROSITE" id="PS50929"/>
    </source>
</evidence>
<keyword evidence="3" id="KW-0547">Nucleotide-binding</keyword>
<feature type="domain" description="ABC transmembrane type-1" evidence="9">
    <location>
        <begin position="37"/>
        <end position="323"/>
    </location>
</feature>
<evidence type="ECO:0000259" key="8">
    <source>
        <dbReference type="PROSITE" id="PS50893"/>
    </source>
</evidence>
<evidence type="ECO:0000256" key="4">
    <source>
        <dbReference type="ARBA" id="ARBA00022840"/>
    </source>
</evidence>
<dbReference type="Pfam" id="PF00005">
    <property type="entry name" value="ABC_tran"/>
    <property type="match status" value="1"/>
</dbReference>
<dbReference type="PROSITE" id="PS50929">
    <property type="entry name" value="ABC_TM1F"/>
    <property type="match status" value="1"/>
</dbReference>
<keyword evidence="2 7" id="KW-0812">Transmembrane</keyword>
<evidence type="ECO:0000256" key="6">
    <source>
        <dbReference type="ARBA" id="ARBA00023136"/>
    </source>
</evidence>
<comment type="caution">
    <text evidence="10">The sequence shown here is derived from an EMBL/GenBank/DDBJ whole genome shotgun (WGS) entry which is preliminary data.</text>
</comment>
<feature type="transmembrane region" description="Helical" evidence="7">
    <location>
        <begin position="76"/>
        <end position="98"/>
    </location>
</feature>
<dbReference type="SMART" id="SM00382">
    <property type="entry name" value="AAA"/>
    <property type="match status" value="1"/>
</dbReference>
<dbReference type="SUPFAM" id="SSF52540">
    <property type="entry name" value="P-loop containing nucleoside triphosphate hydrolases"/>
    <property type="match status" value="1"/>
</dbReference>
<evidence type="ECO:0000256" key="1">
    <source>
        <dbReference type="ARBA" id="ARBA00004651"/>
    </source>
</evidence>
<keyword evidence="5 7" id="KW-1133">Transmembrane helix</keyword>
<dbReference type="PANTHER" id="PTHR24221">
    <property type="entry name" value="ATP-BINDING CASSETTE SUB-FAMILY B"/>
    <property type="match status" value="1"/>
</dbReference>
<evidence type="ECO:0000256" key="3">
    <source>
        <dbReference type="ARBA" id="ARBA00022741"/>
    </source>
</evidence>
<reference evidence="10 11" key="1">
    <citation type="submission" date="2023-07" db="EMBL/GenBank/DDBJ databases">
        <title>Sequencing the genomes of 1000 actinobacteria strains.</title>
        <authorList>
            <person name="Klenk H.-P."/>
        </authorList>
    </citation>
    <scope>NUCLEOTIDE SEQUENCE [LARGE SCALE GENOMIC DNA]</scope>
    <source>
        <strain evidence="10 11">DSM 44710</strain>
    </source>
</reference>
<protein>
    <submittedName>
        <fullName evidence="10">ABC-type multidrug transport system fused ATPase/permease subunit</fullName>
    </submittedName>
</protein>
<evidence type="ECO:0000256" key="5">
    <source>
        <dbReference type="ARBA" id="ARBA00022989"/>
    </source>
</evidence>
<dbReference type="InterPro" id="IPR011527">
    <property type="entry name" value="ABC1_TM_dom"/>
</dbReference>
<evidence type="ECO:0000256" key="2">
    <source>
        <dbReference type="ARBA" id="ARBA00022692"/>
    </source>
</evidence>
<dbReference type="InterPro" id="IPR017871">
    <property type="entry name" value="ABC_transporter-like_CS"/>
</dbReference>
<evidence type="ECO:0000256" key="7">
    <source>
        <dbReference type="SAM" id="Phobius"/>
    </source>
</evidence>
<keyword evidence="11" id="KW-1185">Reference proteome</keyword>
<feature type="transmembrane region" description="Helical" evidence="7">
    <location>
        <begin position="178"/>
        <end position="198"/>
    </location>
</feature>
<gene>
    <name evidence="10" type="ORF">J2S43_000525</name>
</gene>
<proteinExistence type="predicted"/>
<sequence length="600" mass="63050">MSVTSTADMTRTGSDVLRRGLGILGQGIAAEPRLFSISVAGSVLHGALLVGNAYVVGEIVGRVVTPAFAEDRIDTGALALAAAVLLGISGLRVAAMFARRLAAGAMMFRLQAGYRERITRRYLELPLSWHQRNSAGSLLSTATSDVEASVQPFAPLPLAVGTVVMLAGALGSVLWTDWVLGLVGLVLVPSLFALNIFYSRRMSPLQMRAQRLRAGVAEIAHESFDGALVIKTMGKEAAETERFAAQVGELRDGLIRVGRLRGLFDPVMDALPSLGTVAVLLLGTWRLSEGAITVSQLVSVAFLFTVLAFPLRAIAWLVGDMPRGVAGHDRVHAVLAAEGSTRYGEEDLTATGPASLTFTDVGFSYVDGEPVLRDVTLGVPAGKTVALVGPTGSGKSTIASLAVRLVDPDSGTVRLDGADLRTLTAEALASSIALVPQLPFVFDDTVRANIALDRPGADDAEVWSALRLAQIDSFVAGLPESLDTEVGERGTSLSGGQRQRLTLARALAGKPRLLILDDATSAVDPRVEAAILGALRSAAGEGASILVVAYRRATIALADEVVYMESGRILARGTHLDLLATVPGYRDLVTAYEKAEALDD</sequence>
<dbReference type="Proteomes" id="UP001240984">
    <property type="component" value="Unassembled WGS sequence"/>
</dbReference>
<evidence type="ECO:0000313" key="10">
    <source>
        <dbReference type="EMBL" id="MDP9792013.1"/>
    </source>
</evidence>
<dbReference type="Gene3D" id="1.20.1560.10">
    <property type="entry name" value="ABC transporter type 1, transmembrane domain"/>
    <property type="match status" value="1"/>
</dbReference>
<keyword evidence="6 7" id="KW-0472">Membrane</keyword>
<dbReference type="InterPro" id="IPR036640">
    <property type="entry name" value="ABC1_TM_sf"/>
</dbReference>
<dbReference type="SUPFAM" id="SSF90123">
    <property type="entry name" value="ABC transporter transmembrane region"/>
    <property type="match status" value="1"/>
</dbReference>
<feature type="domain" description="ABC transporter" evidence="8">
    <location>
        <begin position="356"/>
        <end position="591"/>
    </location>
</feature>
<dbReference type="InterPro" id="IPR003593">
    <property type="entry name" value="AAA+_ATPase"/>
</dbReference>
<feature type="transmembrane region" description="Helical" evidence="7">
    <location>
        <begin position="297"/>
        <end position="318"/>
    </location>
</feature>
<dbReference type="InterPro" id="IPR003439">
    <property type="entry name" value="ABC_transporter-like_ATP-bd"/>
</dbReference>
<dbReference type="Gene3D" id="3.40.50.300">
    <property type="entry name" value="P-loop containing nucleotide triphosphate hydrolases"/>
    <property type="match status" value="1"/>
</dbReference>
<dbReference type="PROSITE" id="PS50893">
    <property type="entry name" value="ABC_TRANSPORTER_2"/>
    <property type="match status" value="1"/>
</dbReference>
<comment type="subcellular location">
    <subcellularLocation>
        <location evidence="1">Cell membrane</location>
        <topology evidence="1">Multi-pass membrane protein</topology>
    </subcellularLocation>
</comment>
<evidence type="ECO:0000313" key="11">
    <source>
        <dbReference type="Proteomes" id="UP001240984"/>
    </source>
</evidence>
<organism evidence="10 11">
    <name type="scientific">Catenuloplanes nepalensis</name>
    <dbReference type="NCBI Taxonomy" id="587533"/>
    <lineage>
        <taxon>Bacteria</taxon>
        <taxon>Bacillati</taxon>
        <taxon>Actinomycetota</taxon>
        <taxon>Actinomycetes</taxon>
        <taxon>Micromonosporales</taxon>
        <taxon>Micromonosporaceae</taxon>
        <taxon>Catenuloplanes</taxon>
    </lineage>
</organism>
<feature type="transmembrane region" description="Helical" evidence="7">
    <location>
        <begin position="153"/>
        <end position="172"/>
    </location>
</feature>